<reference evidence="2 3" key="1">
    <citation type="submission" date="2013-01" db="EMBL/GenBank/DDBJ databases">
        <authorList>
            <person name="Harkins D.M."/>
            <person name="Durkin A.S."/>
            <person name="Brinkac L.M."/>
            <person name="Haft D.H."/>
            <person name="Selengut J.D."/>
            <person name="Sanka R."/>
            <person name="DePew J."/>
            <person name="Purushe J."/>
            <person name="Hartskeerl R.A."/>
            <person name="Ahmed A."/>
            <person name="van der Linden H."/>
            <person name="Goris M.G.A."/>
            <person name="Vinetz J.M."/>
            <person name="Sutton G.G."/>
            <person name="Nierman W.C."/>
            <person name="Fouts D.E."/>
        </authorList>
    </citation>
    <scope>NUCLEOTIDE SEQUENCE [LARGE SCALE GENOMIC DNA]</scope>
    <source>
        <strain evidence="2 3">MAVJ 401</strain>
    </source>
</reference>
<feature type="transmembrane region" description="Helical" evidence="1">
    <location>
        <begin position="21"/>
        <end position="46"/>
    </location>
</feature>
<evidence type="ECO:0000313" key="2">
    <source>
        <dbReference type="EMBL" id="EMN22413.1"/>
    </source>
</evidence>
<accession>M6JS01</accession>
<keyword evidence="1" id="KW-1133">Transmembrane helix</keyword>
<evidence type="ECO:0000313" key="3">
    <source>
        <dbReference type="Proteomes" id="UP000012106"/>
    </source>
</evidence>
<gene>
    <name evidence="2" type="ORF">LEP1GSC063_1265</name>
</gene>
<proteinExistence type="predicted"/>
<dbReference type="EMBL" id="AHMU02000029">
    <property type="protein sequence ID" value="EMN22413.1"/>
    <property type="molecule type" value="Genomic_DNA"/>
</dbReference>
<dbReference type="Proteomes" id="UP000012106">
    <property type="component" value="Unassembled WGS sequence"/>
</dbReference>
<dbReference type="AlphaFoldDB" id="M6JS01"/>
<name>M6JS01_9LEPT</name>
<keyword evidence="1" id="KW-0812">Transmembrane</keyword>
<sequence length="109" mass="12798">MKENSKILEYRNALLIGFSEFFICFFLFCFGLLFSILILCFAFSLVDGGLLHASVTNPMMPTRSTLSWCSNPYQQLQARKKGTSRNEIERKTEDIQRTFNMFHLFILYF</sequence>
<comment type="caution">
    <text evidence="2">The sequence shown here is derived from an EMBL/GenBank/DDBJ whole genome shotgun (WGS) entry which is preliminary data.</text>
</comment>
<keyword evidence="1" id="KW-0472">Membrane</keyword>
<evidence type="ECO:0000256" key="1">
    <source>
        <dbReference type="SAM" id="Phobius"/>
    </source>
</evidence>
<organism evidence="2 3">
    <name type="scientific">Leptospira santarosai serovar Arenal str. MAVJ 401</name>
    <dbReference type="NCBI Taxonomy" id="1049976"/>
    <lineage>
        <taxon>Bacteria</taxon>
        <taxon>Pseudomonadati</taxon>
        <taxon>Spirochaetota</taxon>
        <taxon>Spirochaetia</taxon>
        <taxon>Leptospirales</taxon>
        <taxon>Leptospiraceae</taxon>
        <taxon>Leptospira</taxon>
    </lineage>
</organism>
<protein>
    <submittedName>
        <fullName evidence="2">Uncharacterized protein</fullName>
    </submittedName>
</protein>